<evidence type="ECO:0000256" key="4">
    <source>
        <dbReference type="ARBA" id="ARBA00022519"/>
    </source>
</evidence>
<feature type="domain" description="Major facilitator superfamily associated" evidence="9">
    <location>
        <begin position="19"/>
        <end position="358"/>
    </location>
</feature>
<proteinExistence type="predicted"/>
<accession>A0ABY8FAR0</accession>
<feature type="transmembrane region" description="Helical" evidence="8">
    <location>
        <begin position="12"/>
        <end position="32"/>
    </location>
</feature>
<keyword evidence="6 8" id="KW-1133">Transmembrane helix</keyword>
<evidence type="ECO:0000256" key="7">
    <source>
        <dbReference type="ARBA" id="ARBA00023136"/>
    </source>
</evidence>
<dbReference type="PIRSF" id="PIRSF004925">
    <property type="entry name" value="HcaT"/>
    <property type="match status" value="1"/>
</dbReference>
<feature type="transmembrane region" description="Helical" evidence="8">
    <location>
        <begin position="332"/>
        <end position="352"/>
    </location>
</feature>
<feature type="transmembrane region" description="Helical" evidence="8">
    <location>
        <begin position="44"/>
        <end position="62"/>
    </location>
</feature>
<dbReference type="PANTHER" id="PTHR23522:SF10">
    <property type="entry name" value="3-PHENYLPROPIONIC ACID TRANSPORTER-RELATED"/>
    <property type="match status" value="1"/>
</dbReference>
<dbReference type="Proteomes" id="UP001209803">
    <property type="component" value="Chromosome"/>
</dbReference>
<dbReference type="InterPro" id="IPR036259">
    <property type="entry name" value="MFS_trans_sf"/>
</dbReference>
<gene>
    <name evidence="10" type="ORF">K1718_10875</name>
</gene>
<feature type="transmembrane region" description="Helical" evidence="8">
    <location>
        <begin position="358"/>
        <end position="381"/>
    </location>
</feature>
<dbReference type="Pfam" id="PF12832">
    <property type="entry name" value="MFS_1_like"/>
    <property type="match status" value="1"/>
</dbReference>
<feature type="transmembrane region" description="Helical" evidence="8">
    <location>
        <begin position="270"/>
        <end position="288"/>
    </location>
</feature>
<keyword evidence="11" id="KW-1185">Reference proteome</keyword>
<feature type="transmembrane region" description="Helical" evidence="8">
    <location>
        <begin position="137"/>
        <end position="153"/>
    </location>
</feature>
<evidence type="ECO:0000256" key="3">
    <source>
        <dbReference type="ARBA" id="ARBA00022475"/>
    </source>
</evidence>
<comment type="subcellular location">
    <subcellularLocation>
        <location evidence="1">Cell inner membrane</location>
        <topology evidence="1">Multi-pass membrane protein</topology>
    </subcellularLocation>
</comment>
<dbReference type="EMBL" id="CP120863">
    <property type="protein sequence ID" value="WFE91834.1"/>
    <property type="molecule type" value="Genomic_DNA"/>
</dbReference>
<reference evidence="10 11" key="1">
    <citation type="submission" date="2023-03" db="EMBL/GenBank/DDBJ databases">
        <title>Roseibium porphyridii sp. nov. and Roseibium rhodosorbium sp. nov. isolated from marine algae, Porphyridium cruentum and Rhodosorus marinus, respectively.</title>
        <authorList>
            <person name="Lee M.W."/>
            <person name="Choi B.J."/>
            <person name="Lee J.K."/>
            <person name="Choi D.G."/>
            <person name="Baek J.H."/>
            <person name="Bayburt H."/>
            <person name="Kim J.M."/>
            <person name="Han D.M."/>
            <person name="Kim K.H."/>
            <person name="Jeon C.O."/>
        </authorList>
    </citation>
    <scope>NUCLEOTIDE SEQUENCE [LARGE SCALE GENOMIC DNA]</scope>
    <source>
        <strain evidence="10 11">KMA01</strain>
    </source>
</reference>
<feature type="transmembrane region" description="Helical" evidence="8">
    <location>
        <begin position="204"/>
        <end position="227"/>
    </location>
</feature>
<evidence type="ECO:0000256" key="1">
    <source>
        <dbReference type="ARBA" id="ARBA00004429"/>
    </source>
</evidence>
<keyword evidence="2" id="KW-0813">Transport</keyword>
<feature type="transmembrane region" description="Helical" evidence="8">
    <location>
        <begin position="159"/>
        <end position="180"/>
    </location>
</feature>
<evidence type="ECO:0000256" key="2">
    <source>
        <dbReference type="ARBA" id="ARBA00022448"/>
    </source>
</evidence>
<organism evidence="10 11">
    <name type="scientific">Roseibium porphyridii</name>
    <dbReference type="NCBI Taxonomy" id="2866279"/>
    <lineage>
        <taxon>Bacteria</taxon>
        <taxon>Pseudomonadati</taxon>
        <taxon>Pseudomonadota</taxon>
        <taxon>Alphaproteobacteria</taxon>
        <taxon>Hyphomicrobiales</taxon>
        <taxon>Stappiaceae</taxon>
        <taxon>Roseibium</taxon>
    </lineage>
</organism>
<dbReference type="Gene3D" id="1.20.1250.20">
    <property type="entry name" value="MFS general substrate transporter like domains"/>
    <property type="match status" value="2"/>
</dbReference>
<dbReference type="RefSeq" id="WP_265684411.1">
    <property type="nucleotide sequence ID" value="NZ_CP120863.1"/>
</dbReference>
<name>A0ABY8FAR0_9HYPH</name>
<keyword evidence="4" id="KW-0997">Cell inner membrane</keyword>
<dbReference type="InterPro" id="IPR026032">
    <property type="entry name" value="HcaT-like"/>
</dbReference>
<feature type="transmembrane region" description="Helical" evidence="8">
    <location>
        <begin position="74"/>
        <end position="92"/>
    </location>
</feature>
<keyword evidence="5 8" id="KW-0812">Transmembrane</keyword>
<dbReference type="NCBIfam" id="NF037955">
    <property type="entry name" value="mfs"/>
    <property type="match status" value="1"/>
</dbReference>
<dbReference type="SUPFAM" id="SSF103473">
    <property type="entry name" value="MFS general substrate transporter"/>
    <property type="match status" value="1"/>
</dbReference>
<evidence type="ECO:0000256" key="8">
    <source>
        <dbReference type="SAM" id="Phobius"/>
    </source>
</evidence>
<evidence type="ECO:0000256" key="5">
    <source>
        <dbReference type="ARBA" id="ARBA00022692"/>
    </source>
</evidence>
<feature type="transmembrane region" description="Helical" evidence="8">
    <location>
        <begin position="239"/>
        <end position="258"/>
    </location>
</feature>
<evidence type="ECO:0000259" key="9">
    <source>
        <dbReference type="Pfam" id="PF12832"/>
    </source>
</evidence>
<sequence length="388" mass="41023">MSHISFPIGARVSALFACHFFGFGLFLPFFPVVLGLKGLSPVEIGLILGIGTISRIGASPILSNLSDRSGQRRFSVMIYSLVGAGFLALFFLPGGLVMLGVAVIGFMVMNAPIVPLSDAYALDVQRNTGADYARMRLWGSAGFVVATLAGGALTSEGSAWLLVVAICGASLATCAVVMSLPRQRRDEHAAQADREDAPTPFRTVWFWPVLIVLGLFQASHAAFYGFGTLYWQAKNVPDLAIGGLWAIGVVAEIGLFAIAGKLAQRFDPPVFLFAAGAAAVVRWGLFPFAETLETMAALQLLHGLSFGAAHLGAVAILAKVVPSRWAGTGQGLLATSVGIQMAIGLSVCGALYDLNPDWPFYLMALVALAGTLFMLALTPLVRRRTEFG</sequence>
<keyword evidence="7 8" id="KW-0472">Membrane</keyword>
<dbReference type="PANTHER" id="PTHR23522">
    <property type="entry name" value="BLL5896 PROTEIN"/>
    <property type="match status" value="1"/>
</dbReference>
<evidence type="ECO:0000313" key="10">
    <source>
        <dbReference type="EMBL" id="WFE91834.1"/>
    </source>
</evidence>
<feature type="transmembrane region" description="Helical" evidence="8">
    <location>
        <begin position="300"/>
        <end position="320"/>
    </location>
</feature>
<evidence type="ECO:0000256" key="6">
    <source>
        <dbReference type="ARBA" id="ARBA00022989"/>
    </source>
</evidence>
<dbReference type="InterPro" id="IPR024989">
    <property type="entry name" value="MFS_assoc_dom"/>
</dbReference>
<feature type="transmembrane region" description="Helical" evidence="8">
    <location>
        <begin position="98"/>
        <end position="116"/>
    </location>
</feature>
<evidence type="ECO:0000313" key="11">
    <source>
        <dbReference type="Proteomes" id="UP001209803"/>
    </source>
</evidence>
<protein>
    <submittedName>
        <fullName evidence="10">MFS transporter</fullName>
    </submittedName>
</protein>
<keyword evidence="3" id="KW-1003">Cell membrane</keyword>